<comment type="caution">
    <text evidence="6">The sequence shown here is derived from an EMBL/GenBank/DDBJ whole genome shotgun (WGS) entry which is preliminary data.</text>
</comment>
<dbReference type="EMBL" id="JAQFWP010000006">
    <property type="protein sequence ID" value="MDA2803914.1"/>
    <property type="molecule type" value="Genomic_DNA"/>
</dbReference>
<dbReference type="InterPro" id="IPR036428">
    <property type="entry name" value="PCD_sf"/>
</dbReference>
<dbReference type="InterPro" id="IPR001533">
    <property type="entry name" value="Pterin_deHydtase"/>
</dbReference>
<evidence type="ECO:0000256" key="1">
    <source>
        <dbReference type="ARBA" id="ARBA00001554"/>
    </source>
</evidence>
<dbReference type="EC" id="4.2.1.96" evidence="3"/>
<evidence type="ECO:0000313" key="6">
    <source>
        <dbReference type="EMBL" id="MDA2803914.1"/>
    </source>
</evidence>
<dbReference type="PANTHER" id="PTHR12599:SF0">
    <property type="entry name" value="PTERIN-4-ALPHA-CARBINOLAMINE DEHYDRATASE"/>
    <property type="match status" value="1"/>
</dbReference>
<evidence type="ECO:0000256" key="5">
    <source>
        <dbReference type="ARBA" id="ARBA00023239"/>
    </source>
</evidence>
<comment type="similarity">
    <text evidence="2">Belongs to the pterin-4-alpha-carbinolamine dehydratase family.</text>
</comment>
<accession>A0ABT4TI19</accession>
<dbReference type="PANTHER" id="PTHR12599">
    <property type="entry name" value="PTERIN-4-ALPHA-CARBINOLAMINE DEHYDRATASE"/>
    <property type="match status" value="1"/>
</dbReference>
<dbReference type="SUPFAM" id="SSF55248">
    <property type="entry name" value="PCD-like"/>
    <property type="match status" value="1"/>
</dbReference>
<dbReference type="GO" id="GO:0008124">
    <property type="term" value="F:4-alpha-hydroxytetrahydrobiopterin dehydratase activity"/>
    <property type="evidence" value="ECO:0007669"/>
    <property type="project" value="UniProtKB-EC"/>
</dbReference>
<dbReference type="Gene3D" id="3.30.1360.20">
    <property type="entry name" value="Transcriptional coactivator/pterin dehydratase"/>
    <property type="match status" value="1"/>
</dbReference>
<keyword evidence="7" id="KW-1185">Reference proteome</keyword>
<protein>
    <recommendedName>
        <fullName evidence="4">Putative pterin-4-alpha-carbinolamine dehydratase</fullName>
        <ecNumber evidence="3">4.2.1.96</ecNumber>
    </recommendedName>
</protein>
<dbReference type="RefSeq" id="WP_270676401.1">
    <property type="nucleotide sequence ID" value="NZ_JAQFWP010000006.1"/>
</dbReference>
<evidence type="ECO:0000256" key="2">
    <source>
        <dbReference type="ARBA" id="ARBA00006472"/>
    </source>
</evidence>
<comment type="catalytic activity">
    <reaction evidence="1">
        <text>(4aS,6R)-4a-hydroxy-L-erythro-5,6,7,8-tetrahydrobiopterin = (6R)-L-erythro-6,7-dihydrobiopterin + H2O</text>
        <dbReference type="Rhea" id="RHEA:11920"/>
        <dbReference type="ChEBI" id="CHEBI:15377"/>
        <dbReference type="ChEBI" id="CHEBI:15642"/>
        <dbReference type="ChEBI" id="CHEBI:43120"/>
        <dbReference type="EC" id="4.2.1.96"/>
    </reaction>
</comment>
<dbReference type="NCBIfam" id="NF002017">
    <property type="entry name" value="PRK00823.1-2"/>
    <property type="match status" value="1"/>
</dbReference>
<name>A0ABT4TI19_9ACTN</name>
<evidence type="ECO:0000313" key="7">
    <source>
        <dbReference type="Proteomes" id="UP001165685"/>
    </source>
</evidence>
<evidence type="ECO:0000256" key="3">
    <source>
        <dbReference type="ARBA" id="ARBA00013252"/>
    </source>
</evidence>
<keyword evidence="5 6" id="KW-0456">Lyase</keyword>
<evidence type="ECO:0000256" key="4">
    <source>
        <dbReference type="ARBA" id="ARBA00021735"/>
    </source>
</evidence>
<organism evidence="6 7">
    <name type="scientific">Nocardiopsis suaedae</name>
    <dbReference type="NCBI Taxonomy" id="3018444"/>
    <lineage>
        <taxon>Bacteria</taxon>
        <taxon>Bacillati</taxon>
        <taxon>Actinomycetota</taxon>
        <taxon>Actinomycetes</taxon>
        <taxon>Streptosporangiales</taxon>
        <taxon>Nocardiopsidaceae</taxon>
        <taxon>Nocardiopsis</taxon>
    </lineage>
</organism>
<sequence length="110" mass="12034">MAVLDEKQITDGLELLEGWEWHPEDAEIRRTVVMPDFMSVVHLVEGIAHAAEQAGHHPDMDIRYNRLTLHQTTHAAGGVTEADFALAARMDELIADAQPRGGRGEGPEGG</sequence>
<dbReference type="Pfam" id="PF01329">
    <property type="entry name" value="Pterin_4a"/>
    <property type="match status" value="1"/>
</dbReference>
<dbReference type="Proteomes" id="UP001165685">
    <property type="component" value="Unassembled WGS sequence"/>
</dbReference>
<dbReference type="CDD" id="cd00488">
    <property type="entry name" value="PCD_DCoH"/>
    <property type="match status" value="1"/>
</dbReference>
<reference evidence="6" key="1">
    <citation type="submission" date="2023-01" db="EMBL/GenBank/DDBJ databases">
        <title>Draft genome sequence of Nocardiopsis sp. LSu2-4 isolated from halophytes.</title>
        <authorList>
            <person name="Duangmal K."/>
            <person name="Chantavorakit T."/>
        </authorList>
    </citation>
    <scope>NUCLEOTIDE SEQUENCE</scope>
    <source>
        <strain evidence="6">LSu2-4</strain>
    </source>
</reference>
<proteinExistence type="inferred from homology"/>
<gene>
    <name evidence="6" type="ORF">O4U47_05280</name>
</gene>